<evidence type="ECO:0000256" key="5">
    <source>
        <dbReference type="ARBA" id="ARBA00023136"/>
    </source>
</evidence>
<evidence type="ECO:0000256" key="4">
    <source>
        <dbReference type="ARBA" id="ARBA00022729"/>
    </source>
</evidence>
<keyword evidence="11" id="KW-1185">Reference proteome</keyword>
<sequence length="438" mass="49101">MPCFDFLFNPYFHEFVPLMPETLSRKRIESPSTLRRRNEADVKSLIRLTACLLAIVLLLSGCWSRRELNDIAIAEGVGIDITGDQFELTVQIVNPGSVTKAKGEHEVPVIVYSSKGVTLNEAVKRLTSSISRKIYFAHIRILVFSEELAKKGIVNSMDYLMRGSEFRSDFDVVIARESSAKELLSVMTPLEKVPANYIFNSLEAAKKEWTSGITIKLDQLSDALVTPGKSTVISGIQIVGDHSIGTSNKNIDYTMPPVRLKYSGNAIIKKDKLVGWLNEFESRAYSVITNQAKRSSIHLPCPEGGNIGIDVATIHSKIYAVVKNDKPEIFIETRAEGNVSDVECKIDLFKVETLAYLDKQYVEFAKLNMGKTIKKTQQLGADIFGFGEAVHRADPKYWNKVKNNWEEHFKHLEPHLKYDIKVRGTGTLGDSVVNDIKE</sequence>
<keyword evidence="4" id="KW-0732">Signal</keyword>
<evidence type="ECO:0000256" key="1">
    <source>
        <dbReference type="ARBA" id="ARBA00004635"/>
    </source>
</evidence>
<dbReference type="InterPro" id="IPR057336">
    <property type="entry name" value="GerAC_N"/>
</dbReference>
<gene>
    <name evidence="10" type="ORF">GC102_25910</name>
</gene>
<name>A0ABX1Z707_9BACL</name>
<evidence type="ECO:0000256" key="3">
    <source>
        <dbReference type="ARBA" id="ARBA00022544"/>
    </source>
</evidence>
<dbReference type="Pfam" id="PF25198">
    <property type="entry name" value="Spore_GerAC_N"/>
    <property type="match status" value="1"/>
</dbReference>
<keyword evidence="6" id="KW-0564">Palmitate</keyword>
<comment type="subcellular location">
    <subcellularLocation>
        <location evidence="1">Membrane</location>
        <topology evidence="1">Lipid-anchor</topology>
    </subcellularLocation>
</comment>
<dbReference type="InterPro" id="IPR046953">
    <property type="entry name" value="Spore_GerAC-like_C"/>
</dbReference>
<keyword evidence="7" id="KW-0449">Lipoprotein</keyword>
<dbReference type="NCBIfam" id="TIGR02887">
    <property type="entry name" value="spore_ger_x_C"/>
    <property type="match status" value="1"/>
</dbReference>
<keyword evidence="5" id="KW-0472">Membrane</keyword>
<accession>A0ABX1Z707</accession>
<comment type="caution">
    <text evidence="10">The sequence shown here is derived from an EMBL/GenBank/DDBJ whole genome shotgun (WGS) entry which is preliminary data.</text>
</comment>
<dbReference type="PANTHER" id="PTHR35789">
    <property type="entry name" value="SPORE GERMINATION PROTEIN B3"/>
    <property type="match status" value="1"/>
</dbReference>
<evidence type="ECO:0000256" key="2">
    <source>
        <dbReference type="ARBA" id="ARBA00007886"/>
    </source>
</evidence>
<evidence type="ECO:0000313" key="10">
    <source>
        <dbReference type="EMBL" id="NOU89158.1"/>
    </source>
</evidence>
<evidence type="ECO:0000256" key="6">
    <source>
        <dbReference type="ARBA" id="ARBA00023139"/>
    </source>
</evidence>
<dbReference type="InterPro" id="IPR038501">
    <property type="entry name" value="Spore_GerAC_C_sf"/>
</dbReference>
<dbReference type="Proteomes" id="UP000658690">
    <property type="component" value="Unassembled WGS sequence"/>
</dbReference>
<feature type="domain" description="Spore germination GerAC-like C-terminal" evidence="8">
    <location>
        <begin position="263"/>
        <end position="426"/>
    </location>
</feature>
<feature type="domain" description="Spore germination protein N-terminal" evidence="9">
    <location>
        <begin position="65"/>
        <end position="237"/>
    </location>
</feature>
<dbReference type="Gene3D" id="3.30.300.210">
    <property type="entry name" value="Nutrient germinant receptor protein C, domain 3"/>
    <property type="match status" value="1"/>
</dbReference>
<dbReference type="PANTHER" id="PTHR35789:SF1">
    <property type="entry name" value="SPORE GERMINATION PROTEIN B3"/>
    <property type="match status" value="1"/>
</dbReference>
<comment type="similarity">
    <text evidence="2">Belongs to the GerABKC lipoprotein family.</text>
</comment>
<organism evidence="10 11">
    <name type="scientific">Paenibacillus germinis</name>
    <dbReference type="NCBI Taxonomy" id="2654979"/>
    <lineage>
        <taxon>Bacteria</taxon>
        <taxon>Bacillati</taxon>
        <taxon>Bacillota</taxon>
        <taxon>Bacilli</taxon>
        <taxon>Bacillales</taxon>
        <taxon>Paenibacillaceae</taxon>
        <taxon>Paenibacillus</taxon>
    </lineage>
</organism>
<evidence type="ECO:0000256" key="7">
    <source>
        <dbReference type="ARBA" id="ARBA00023288"/>
    </source>
</evidence>
<evidence type="ECO:0000259" key="8">
    <source>
        <dbReference type="Pfam" id="PF05504"/>
    </source>
</evidence>
<dbReference type="Pfam" id="PF05504">
    <property type="entry name" value="Spore_GerAC"/>
    <property type="match status" value="1"/>
</dbReference>
<keyword evidence="3" id="KW-0309">Germination</keyword>
<dbReference type="InterPro" id="IPR008844">
    <property type="entry name" value="Spore_GerAC-like"/>
</dbReference>
<dbReference type="EMBL" id="WHOC01000142">
    <property type="protein sequence ID" value="NOU89158.1"/>
    <property type="molecule type" value="Genomic_DNA"/>
</dbReference>
<proteinExistence type="inferred from homology"/>
<dbReference type="Gene3D" id="6.20.190.10">
    <property type="entry name" value="Nutrient germinant receptor protein C, domain 1"/>
    <property type="match status" value="1"/>
</dbReference>
<evidence type="ECO:0000259" key="9">
    <source>
        <dbReference type="Pfam" id="PF25198"/>
    </source>
</evidence>
<protein>
    <submittedName>
        <fullName evidence="10">Ger(X)C family spore germination protein</fullName>
    </submittedName>
</protein>
<reference evidence="10 11" key="1">
    <citation type="submission" date="2019-10" db="EMBL/GenBank/DDBJ databases">
        <title>Description of Paenibacillus choica sp. nov.</title>
        <authorList>
            <person name="Carlier A."/>
            <person name="Qi S."/>
        </authorList>
    </citation>
    <scope>NUCLEOTIDE SEQUENCE [LARGE SCALE GENOMIC DNA]</scope>
    <source>
        <strain evidence="10 11">LMG 31460</strain>
    </source>
</reference>
<evidence type="ECO:0000313" key="11">
    <source>
        <dbReference type="Proteomes" id="UP000658690"/>
    </source>
</evidence>